<keyword evidence="1" id="KW-0732">Signal</keyword>
<dbReference type="GeneID" id="98152118"/>
<gene>
    <name evidence="2" type="ORF">BJX68DRAFT_166159</name>
</gene>
<name>A0ABR4L1J1_9EURO</name>
<dbReference type="EMBL" id="JBFXLR010000005">
    <property type="protein sequence ID" value="KAL2858415.1"/>
    <property type="molecule type" value="Genomic_DNA"/>
</dbReference>
<organism evidence="2 3">
    <name type="scientific">Aspergillus pseudodeflectus</name>
    <dbReference type="NCBI Taxonomy" id="176178"/>
    <lineage>
        <taxon>Eukaryota</taxon>
        <taxon>Fungi</taxon>
        <taxon>Dikarya</taxon>
        <taxon>Ascomycota</taxon>
        <taxon>Pezizomycotina</taxon>
        <taxon>Eurotiomycetes</taxon>
        <taxon>Eurotiomycetidae</taxon>
        <taxon>Eurotiales</taxon>
        <taxon>Aspergillaceae</taxon>
        <taxon>Aspergillus</taxon>
        <taxon>Aspergillus subgen. Nidulantes</taxon>
    </lineage>
</organism>
<evidence type="ECO:0000313" key="2">
    <source>
        <dbReference type="EMBL" id="KAL2858415.1"/>
    </source>
</evidence>
<feature type="signal peptide" evidence="1">
    <location>
        <begin position="1"/>
        <end position="23"/>
    </location>
</feature>
<reference evidence="2 3" key="1">
    <citation type="submission" date="2024-07" db="EMBL/GenBank/DDBJ databases">
        <title>Section-level genome sequencing and comparative genomics of Aspergillus sections Usti and Cavernicolus.</title>
        <authorList>
            <consortium name="Lawrence Berkeley National Laboratory"/>
            <person name="Nybo J.L."/>
            <person name="Vesth T.C."/>
            <person name="Theobald S."/>
            <person name="Frisvad J.C."/>
            <person name="Larsen T.O."/>
            <person name="Kjaerboelling I."/>
            <person name="Rothschild-Mancinelli K."/>
            <person name="Lyhne E.K."/>
            <person name="Kogle M.E."/>
            <person name="Barry K."/>
            <person name="Clum A."/>
            <person name="Na H."/>
            <person name="Ledsgaard L."/>
            <person name="Lin J."/>
            <person name="Lipzen A."/>
            <person name="Kuo A."/>
            <person name="Riley R."/>
            <person name="Mondo S."/>
            <person name="LaButti K."/>
            <person name="Haridas S."/>
            <person name="Pangalinan J."/>
            <person name="Salamov A.A."/>
            <person name="Simmons B.A."/>
            <person name="Magnuson J.K."/>
            <person name="Chen J."/>
            <person name="Drula E."/>
            <person name="Henrissat B."/>
            <person name="Wiebenga A."/>
            <person name="Lubbers R.J."/>
            <person name="Gomes A.C."/>
            <person name="Macurrencykelacurrency M.R."/>
            <person name="Stajich J."/>
            <person name="Grigoriev I.V."/>
            <person name="Mortensen U.H."/>
            <person name="De vries R.P."/>
            <person name="Baker S.E."/>
            <person name="Andersen M.R."/>
        </authorList>
    </citation>
    <scope>NUCLEOTIDE SEQUENCE [LARGE SCALE GENOMIC DNA]</scope>
    <source>
        <strain evidence="2 3">CBS 756.74</strain>
    </source>
</reference>
<evidence type="ECO:0000313" key="3">
    <source>
        <dbReference type="Proteomes" id="UP001610444"/>
    </source>
</evidence>
<evidence type="ECO:0000256" key="1">
    <source>
        <dbReference type="SAM" id="SignalP"/>
    </source>
</evidence>
<feature type="chain" id="PRO_5045477967" evidence="1">
    <location>
        <begin position="24"/>
        <end position="133"/>
    </location>
</feature>
<dbReference type="Proteomes" id="UP001610444">
    <property type="component" value="Unassembled WGS sequence"/>
</dbReference>
<keyword evidence="3" id="KW-1185">Reference proteome</keyword>
<dbReference type="RefSeq" id="XP_070903584.1">
    <property type="nucleotide sequence ID" value="XM_071036954.1"/>
</dbReference>
<comment type="caution">
    <text evidence="2">The sequence shown here is derived from an EMBL/GenBank/DDBJ whole genome shotgun (WGS) entry which is preliminary data.</text>
</comment>
<accession>A0ABR4L1J1</accession>
<sequence>MQYPSKIAIAAVTFASAIGVVTAAPAIGFNNNTGFDNETFVIQPYMTCIQDSQCGFGSFCDTPAGRCTLGCRADFHCAHDHRCQDGGCVVMTTGMACRQNGDLCYLNPDCCSGRCRREQIIFGKKLCIPVKQG</sequence>
<proteinExistence type="predicted"/>
<protein>
    <submittedName>
        <fullName evidence="2">Uncharacterized protein</fullName>
    </submittedName>
</protein>